<sequence length="255" mass="30170">MKRFYIKTENSSKYWTDFESELSAYYHLIWLGETSINDFIINEVNFIKKYMLLTYKYGLVTPINGNEQNLLSGYQDYKLSNENKGISGSNLMNYLYNNNQKIDLVYPSKIFTDVNDKLPKKLIGVDPVTELNADIFLHDSYWKFPLRVELWKKENKIEVVLNLDNDIFNLGLENKKCREFEFPVDNSDLAYLNTPRLNSFLRDLKKLCFEYGATDFEFEDLGLNDFTENGVLFDNEIVYYEDIVDILEPYQRIVK</sequence>
<dbReference type="EMBL" id="RQVQ01000066">
    <property type="protein sequence ID" value="RRJ86918.1"/>
    <property type="molecule type" value="Genomic_DNA"/>
</dbReference>
<dbReference type="Proteomes" id="UP000275719">
    <property type="component" value="Unassembled WGS sequence"/>
</dbReference>
<evidence type="ECO:0000313" key="2">
    <source>
        <dbReference type="Proteomes" id="UP000275719"/>
    </source>
</evidence>
<dbReference type="OrthoDB" id="1274125at2"/>
<name>A0A3P3VY09_9FLAO</name>
<reference evidence="1 2" key="1">
    <citation type="submission" date="2018-11" db="EMBL/GenBank/DDBJ databases">
        <title>Flavobacterium sp. nov., YIM 102701-2 draft genome.</title>
        <authorList>
            <person name="Li G."/>
            <person name="Jiang Y."/>
        </authorList>
    </citation>
    <scope>NUCLEOTIDE SEQUENCE [LARGE SCALE GENOMIC DNA]</scope>
    <source>
        <strain evidence="1 2">YIM 102701-2</strain>
    </source>
</reference>
<keyword evidence="2" id="KW-1185">Reference proteome</keyword>
<protein>
    <submittedName>
        <fullName evidence="1">Uncharacterized protein</fullName>
    </submittedName>
</protein>
<comment type="caution">
    <text evidence="1">The sequence shown here is derived from an EMBL/GenBank/DDBJ whole genome shotgun (WGS) entry which is preliminary data.</text>
</comment>
<organism evidence="1 2">
    <name type="scientific">Paenimyroides tangerinum</name>
    <dbReference type="NCBI Taxonomy" id="2488728"/>
    <lineage>
        <taxon>Bacteria</taxon>
        <taxon>Pseudomonadati</taxon>
        <taxon>Bacteroidota</taxon>
        <taxon>Flavobacteriia</taxon>
        <taxon>Flavobacteriales</taxon>
        <taxon>Flavobacteriaceae</taxon>
        <taxon>Paenimyroides</taxon>
    </lineage>
</organism>
<evidence type="ECO:0000313" key="1">
    <source>
        <dbReference type="EMBL" id="RRJ86918.1"/>
    </source>
</evidence>
<accession>A0A3P3VY09</accession>
<gene>
    <name evidence="1" type="ORF">EG240_15650</name>
</gene>
<dbReference type="RefSeq" id="WP_125020272.1">
    <property type="nucleotide sequence ID" value="NZ_RQVQ01000066.1"/>
</dbReference>
<dbReference type="AlphaFoldDB" id="A0A3P3VY09"/>
<proteinExistence type="predicted"/>